<keyword evidence="8 11" id="KW-0472">Membrane</keyword>
<keyword evidence="7 11" id="KW-1133">Transmembrane helix</keyword>
<dbReference type="InterPro" id="IPR045584">
    <property type="entry name" value="Pilin-like"/>
</dbReference>
<dbReference type="NCBIfam" id="TIGR02532">
    <property type="entry name" value="IV_pilin_GFxxxE"/>
    <property type="match status" value="1"/>
</dbReference>
<evidence type="ECO:0000313" key="14">
    <source>
        <dbReference type="Proteomes" id="UP001595758"/>
    </source>
</evidence>
<evidence type="ECO:0000256" key="3">
    <source>
        <dbReference type="ARBA" id="ARBA00022475"/>
    </source>
</evidence>
<evidence type="ECO:0000256" key="2">
    <source>
        <dbReference type="ARBA" id="ARBA00021549"/>
    </source>
</evidence>
<keyword evidence="4" id="KW-0488">Methylation</keyword>
<name>A0ABV8CHQ0_9GAMM</name>
<keyword evidence="3" id="KW-1003">Cell membrane</keyword>
<dbReference type="RefSeq" id="WP_382344081.1">
    <property type="nucleotide sequence ID" value="NZ_JBHSAB010000027.1"/>
</dbReference>
<evidence type="ECO:0000256" key="7">
    <source>
        <dbReference type="ARBA" id="ARBA00022989"/>
    </source>
</evidence>
<evidence type="ECO:0000256" key="9">
    <source>
        <dbReference type="ARBA" id="ARBA00025772"/>
    </source>
</evidence>
<dbReference type="SUPFAM" id="SSF54523">
    <property type="entry name" value="Pili subunits"/>
    <property type="match status" value="1"/>
</dbReference>
<evidence type="ECO:0000256" key="5">
    <source>
        <dbReference type="ARBA" id="ARBA00022519"/>
    </source>
</evidence>
<sequence length="157" mass="18168">MSRYKAFTLIELLVTVVVVSLLTGILIPSISSFYRKNQLDVVERELAAAIQFARDTALKKNYPLVLMPINKNNWAEGMILFQDNRQHRYTGKEQVFFQWQWPYAGLKISWHGFQSDDFLLFANNLYNSAINGQFSLTQNNLPAKKVVINRIGRLKIN</sequence>
<accession>A0ABV8CHQ0</accession>
<evidence type="ECO:0000256" key="6">
    <source>
        <dbReference type="ARBA" id="ARBA00022692"/>
    </source>
</evidence>
<comment type="subcellular location">
    <subcellularLocation>
        <location evidence="1">Cell inner membrane</location>
        <topology evidence="1">Single-pass membrane protein</topology>
    </subcellularLocation>
</comment>
<dbReference type="Pfam" id="PF12019">
    <property type="entry name" value="GspH"/>
    <property type="match status" value="1"/>
</dbReference>
<evidence type="ECO:0000259" key="12">
    <source>
        <dbReference type="Pfam" id="PF12019"/>
    </source>
</evidence>
<keyword evidence="6 11" id="KW-0812">Transmembrane</keyword>
<keyword evidence="5" id="KW-0997">Cell inner membrane</keyword>
<protein>
    <recommendedName>
        <fullName evidence="2">Type II secretion system protein H</fullName>
    </recommendedName>
    <alternativeName>
        <fullName evidence="10">General secretion pathway protein H</fullName>
    </alternativeName>
</protein>
<evidence type="ECO:0000256" key="8">
    <source>
        <dbReference type="ARBA" id="ARBA00023136"/>
    </source>
</evidence>
<comment type="caution">
    <text evidence="13">The sequence shown here is derived from an EMBL/GenBank/DDBJ whole genome shotgun (WGS) entry which is preliminary data.</text>
</comment>
<organism evidence="13 14">
    <name type="scientific">Legionella dresdenensis</name>
    <dbReference type="NCBI Taxonomy" id="450200"/>
    <lineage>
        <taxon>Bacteria</taxon>
        <taxon>Pseudomonadati</taxon>
        <taxon>Pseudomonadota</taxon>
        <taxon>Gammaproteobacteria</taxon>
        <taxon>Legionellales</taxon>
        <taxon>Legionellaceae</taxon>
        <taxon>Legionella</taxon>
    </lineage>
</organism>
<proteinExistence type="inferred from homology"/>
<keyword evidence="14" id="KW-1185">Reference proteome</keyword>
<evidence type="ECO:0000256" key="1">
    <source>
        <dbReference type="ARBA" id="ARBA00004377"/>
    </source>
</evidence>
<dbReference type="InterPro" id="IPR022346">
    <property type="entry name" value="T2SS_GspH"/>
</dbReference>
<reference evidence="14" key="1">
    <citation type="journal article" date="2019" name="Int. J. Syst. Evol. Microbiol.">
        <title>The Global Catalogue of Microorganisms (GCM) 10K type strain sequencing project: providing services to taxonomists for standard genome sequencing and annotation.</title>
        <authorList>
            <consortium name="The Broad Institute Genomics Platform"/>
            <consortium name="The Broad Institute Genome Sequencing Center for Infectious Disease"/>
            <person name="Wu L."/>
            <person name="Ma J."/>
        </authorList>
    </citation>
    <scope>NUCLEOTIDE SEQUENCE [LARGE SCALE GENOMIC DNA]</scope>
    <source>
        <strain evidence="14">CCUG 59858</strain>
    </source>
</reference>
<dbReference type="Pfam" id="PF07963">
    <property type="entry name" value="N_methyl"/>
    <property type="match status" value="1"/>
</dbReference>
<comment type="similarity">
    <text evidence="9">Belongs to the GSP H family.</text>
</comment>
<evidence type="ECO:0000256" key="11">
    <source>
        <dbReference type="SAM" id="Phobius"/>
    </source>
</evidence>
<dbReference type="Gene3D" id="3.55.40.10">
    <property type="entry name" value="minor pseudopilin epsh domain"/>
    <property type="match status" value="1"/>
</dbReference>
<dbReference type="EMBL" id="JBHSAB010000027">
    <property type="protein sequence ID" value="MFC3909656.1"/>
    <property type="molecule type" value="Genomic_DNA"/>
</dbReference>
<evidence type="ECO:0000256" key="10">
    <source>
        <dbReference type="ARBA" id="ARBA00030775"/>
    </source>
</evidence>
<evidence type="ECO:0000313" key="13">
    <source>
        <dbReference type="EMBL" id="MFC3909656.1"/>
    </source>
</evidence>
<gene>
    <name evidence="13" type="ORF">ACFORL_11300</name>
</gene>
<feature type="transmembrane region" description="Helical" evidence="11">
    <location>
        <begin position="6"/>
        <end position="27"/>
    </location>
</feature>
<feature type="domain" description="General secretion pathway GspH" evidence="12">
    <location>
        <begin position="44"/>
        <end position="152"/>
    </location>
</feature>
<dbReference type="InterPro" id="IPR012902">
    <property type="entry name" value="N_methyl_site"/>
</dbReference>
<dbReference type="Proteomes" id="UP001595758">
    <property type="component" value="Unassembled WGS sequence"/>
</dbReference>
<evidence type="ECO:0000256" key="4">
    <source>
        <dbReference type="ARBA" id="ARBA00022481"/>
    </source>
</evidence>